<reference evidence="3" key="2">
    <citation type="journal article" date="2021" name="Genome Biol. Evol.">
        <title>Developing a high-quality reference genome for a parasitic bivalve with doubly uniparental inheritance (Bivalvia: Unionida).</title>
        <authorList>
            <person name="Smith C.H."/>
        </authorList>
    </citation>
    <scope>NUCLEOTIDE SEQUENCE</scope>
    <source>
        <strain evidence="3">CHS0354</strain>
        <tissue evidence="3">Mantle</tissue>
    </source>
</reference>
<reference evidence="3" key="3">
    <citation type="submission" date="2023-05" db="EMBL/GenBank/DDBJ databases">
        <authorList>
            <person name="Smith C.H."/>
        </authorList>
    </citation>
    <scope>NUCLEOTIDE SEQUENCE</scope>
    <source>
        <strain evidence="3">CHS0354</strain>
        <tissue evidence="3">Mantle</tissue>
    </source>
</reference>
<evidence type="ECO:0000313" key="4">
    <source>
        <dbReference type="Proteomes" id="UP001195483"/>
    </source>
</evidence>
<dbReference type="InterPro" id="IPR048255">
    <property type="entry name" value="IML1_N"/>
</dbReference>
<dbReference type="Pfam" id="PF23013">
    <property type="entry name" value="IML1_N"/>
    <property type="match status" value="1"/>
</dbReference>
<dbReference type="InterPro" id="IPR036390">
    <property type="entry name" value="WH_DNA-bd_sf"/>
</dbReference>
<proteinExistence type="predicted"/>
<dbReference type="InterPro" id="IPR027244">
    <property type="entry name" value="IML1"/>
</dbReference>
<feature type="region of interest" description="Disordered" evidence="1">
    <location>
        <begin position="1055"/>
        <end position="1075"/>
    </location>
</feature>
<accession>A0AAE0TDT2</accession>
<dbReference type="PANTHER" id="PTHR13179:SF8">
    <property type="entry name" value="GATOR COMPLEX PROTEIN DEPDC5"/>
    <property type="match status" value="1"/>
</dbReference>
<gene>
    <name evidence="3" type="ORF">CHS0354_010391</name>
</gene>
<dbReference type="GO" id="GO:0035556">
    <property type="term" value="P:intracellular signal transduction"/>
    <property type="evidence" value="ECO:0007669"/>
    <property type="project" value="InterPro"/>
</dbReference>
<feature type="region of interest" description="Disordered" evidence="1">
    <location>
        <begin position="584"/>
        <end position="604"/>
    </location>
</feature>
<dbReference type="GO" id="GO:0034198">
    <property type="term" value="P:cellular response to amino acid starvation"/>
    <property type="evidence" value="ECO:0007669"/>
    <property type="project" value="TreeGrafter"/>
</dbReference>
<feature type="region of interest" description="Disordered" evidence="1">
    <location>
        <begin position="710"/>
        <end position="739"/>
    </location>
</feature>
<reference evidence="3" key="1">
    <citation type="journal article" date="2021" name="Genome Biol. Evol.">
        <title>A High-Quality Reference Genome for a Parasitic Bivalve with Doubly Uniparental Inheritance (Bivalvia: Unionida).</title>
        <authorList>
            <person name="Smith C.H."/>
        </authorList>
    </citation>
    <scope>NUCLEOTIDE SEQUENCE</scope>
    <source>
        <strain evidence="3">CHS0354</strain>
    </source>
</reference>
<dbReference type="Gene3D" id="1.10.10.10">
    <property type="entry name" value="Winged helix-like DNA-binding domain superfamily/Winged helix DNA-binding domain"/>
    <property type="match status" value="1"/>
</dbReference>
<dbReference type="InterPro" id="IPR045838">
    <property type="entry name" value="DEPDC5_CTD"/>
</dbReference>
<feature type="compositionally biased region" description="Low complexity" evidence="1">
    <location>
        <begin position="715"/>
        <end position="734"/>
    </location>
</feature>
<sequence>MKTFKLARHSQKLQGKHGNDIIINPKDFPNVAVGDVLEIYHPEEDDSRLLLQINFLPDDFQQKDTISIEQSIATAFKFQSFKDVIVNKVDPKSVALDLVELLFKDQYFSRSDMWRMGNSMKNSCVYLNKIITYSMMRVHVNELWAKGERVTCGVITGDTRIVYRSPTAVIQISIQMSSEMWDFDFNGDLYFEKAVNGFLTDLFAKWKEQNCLHDVTIVLFSRTFYDAQSRDEFPPHMLDCLQQDYLGRFYEDFYRVVVQNERYEDWTGTMKQLKKLFNEYLQHVLHHHENQGYTVPKARNSTAAQGNFLETLNMSLNLFEKPYIDRNFDRTGKVSIVITPGAGVFEVDRELTNITKQRTIDCGVGSDLVCMGEQPLHAAPLFKFHSKTAQSSLEVGDDYNIPHWMNHSFYTSKNQAQSYCNRTFVPRIKLPPQMLEKRNDVKKTKTETGLLAASSCESDDNFTFVDYDEFDAQVFKLPAKTIPSLGFVRSTSLYQHTQHGGKKHPRTLKEARLMHTPRSRHVSDDTCMFMLEKSERKSGLATSSAISIPSQSSSGDDLSSSLGCYPVLEKKNYKDLADSDSEDFLPKRPVVGSAGSPLGHHSKRHHMMLKKRRALINPFAPSRMQFKMTSNRRRWVHAFPRDPQGVAVQTHHFHNYSYQDSSAFNMSSSLREVAELEVKTPITVKKKLASSTKESALDFQVTEESGEITGTHHYSASPSVSSFQMSSPHSSGSHELSKYGSPGRTFIQQSVLQGQRSWLWGPTGEQMWSPDMTTGVDWKSLTIPASLPITTDYFPEKRSLQTDYVVSDYNLLPDDISSDYFMNPPVTEDEKVYRKVPLNTYDVFKELVSQRLAQGFQLILVPNTPAASSNTVCSISSANQLSSSPQLSGLLRGMPVAEQEEKYYLSIGRIFHQVSLVNRTITVTRFRPRHPNPQMCYSYRYRFQAPDSNSYDSSWSEFHNEKLESYNWNYLDQYICTRGEGEFGLLESLKFWRSRFFLLPCNNAGTKKIIEGKCPRGDVYEEMSKQELKQMTSGFIRYIEILNKLRKALPSRKQKLSGDSSSVQSGADGHAAKAPDLHVDSTGEEQLNQSSSLQKIAEAMLDSNFGLPMLAKQLGIPEHTFISADAVSWCLQNIKGVRTIRSAVSLLQSMLDECFICHASGNINHKMIYGFYLYHFIFKDKNKADGSTFGVNSLFQNEQCEVAILPVKEDWDEISSPTFSNTSSNSINTPPLTTPTAGFYLRSSSEQNDLPESTQADSFEDWRVQTGLPVGYQTWRQQSATLFHKYVNVDTDANGRSDRPEWATARYHAYYSPKCAFEVQVQWMVSTGPVLGDLITGWARKAGACGLHLVPVPCDPFALPTALDSDPLRGPIFVPLLNDVIVDEKGSPLFCEYDAEYRQKKMTHFQETIIKRFGFMPTCVRIPNKSQSSFTQYEDQQQYVHCSGGMFVLIEDSQIPIKPTASEYTTNSLNKKSSSELRKDYIARQSSQIIHQYSHEQEGKIGFLWSWNFMLSKRWRSGNTGDEFFQDNMLADFRAFCSNKDNRLTHFVQSYLKELDQ</sequence>
<dbReference type="Pfam" id="PF12257">
    <property type="entry name" value="IML1"/>
    <property type="match status" value="1"/>
</dbReference>
<dbReference type="Pfam" id="PF19418">
    <property type="entry name" value="DEPDC5_CTD"/>
    <property type="match status" value="1"/>
</dbReference>
<dbReference type="GO" id="GO:1904262">
    <property type="term" value="P:negative regulation of TORC1 signaling"/>
    <property type="evidence" value="ECO:0007669"/>
    <property type="project" value="TreeGrafter"/>
</dbReference>
<feature type="compositionally biased region" description="Low complexity" evidence="1">
    <location>
        <begin position="543"/>
        <end position="559"/>
    </location>
</feature>
<dbReference type="GO" id="GO:0005765">
    <property type="term" value="C:lysosomal membrane"/>
    <property type="evidence" value="ECO:0007669"/>
    <property type="project" value="TreeGrafter"/>
</dbReference>
<dbReference type="GO" id="GO:1990130">
    <property type="term" value="C:GATOR1 complex"/>
    <property type="evidence" value="ECO:0007669"/>
    <property type="project" value="TreeGrafter"/>
</dbReference>
<dbReference type="PROSITE" id="PS50186">
    <property type="entry name" value="DEP"/>
    <property type="match status" value="1"/>
</dbReference>
<evidence type="ECO:0000313" key="3">
    <source>
        <dbReference type="EMBL" id="KAK3608532.1"/>
    </source>
</evidence>
<dbReference type="InterPro" id="IPR055213">
    <property type="entry name" value="IML1_double_psi_beta_barrel"/>
</dbReference>
<dbReference type="InterPro" id="IPR036388">
    <property type="entry name" value="WH-like_DNA-bd_sf"/>
</dbReference>
<dbReference type="GO" id="GO:0005096">
    <property type="term" value="F:GTPase activator activity"/>
    <property type="evidence" value="ECO:0007669"/>
    <property type="project" value="InterPro"/>
</dbReference>
<dbReference type="EMBL" id="JAEAOA010000646">
    <property type="protein sequence ID" value="KAK3608532.1"/>
    <property type="molecule type" value="Genomic_DNA"/>
</dbReference>
<feature type="region of interest" description="Disordered" evidence="1">
    <location>
        <begin position="540"/>
        <end position="559"/>
    </location>
</feature>
<dbReference type="GO" id="GO:0010508">
    <property type="term" value="P:positive regulation of autophagy"/>
    <property type="evidence" value="ECO:0007669"/>
    <property type="project" value="TreeGrafter"/>
</dbReference>
<keyword evidence="4" id="KW-1185">Reference proteome</keyword>
<comment type="caution">
    <text evidence="3">The sequence shown here is derived from an EMBL/GenBank/DDBJ whole genome shotgun (WGS) entry which is preliminary data.</text>
</comment>
<evidence type="ECO:0000256" key="1">
    <source>
        <dbReference type="SAM" id="MobiDB-lite"/>
    </source>
</evidence>
<name>A0AAE0TDT2_9BIVA</name>
<dbReference type="SUPFAM" id="SSF46785">
    <property type="entry name" value="Winged helix' DNA-binding domain"/>
    <property type="match status" value="1"/>
</dbReference>
<protein>
    <recommendedName>
        <fullName evidence="2">DEP domain-containing protein</fullName>
    </recommendedName>
</protein>
<evidence type="ECO:0000259" key="2">
    <source>
        <dbReference type="PROSITE" id="PS50186"/>
    </source>
</evidence>
<dbReference type="PANTHER" id="PTHR13179">
    <property type="entry name" value="DEP DOMAIN CONTAINING PROTEIN 5"/>
    <property type="match status" value="1"/>
</dbReference>
<organism evidence="3 4">
    <name type="scientific">Potamilus streckersoni</name>
    <dbReference type="NCBI Taxonomy" id="2493646"/>
    <lineage>
        <taxon>Eukaryota</taxon>
        <taxon>Metazoa</taxon>
        <taxon>Spiralia</taxon>
        <taxon>Lophotrochozoa</taxon>
        <taxon>Mollusca</taxon>
        <taxon>Bivalvia</taxon>
        <taxon>Autobranchia</taxon>
        <taxon>Heteroconchia</taxon>
        <taxon>Palaeoheterodonta</taxon>
        <taxon>Unionida</taxon>
        <taxon>Unionoidea</taxon>
        <taxon>Unionidae</taxon>
        <taxon>Ambleminae</taxon>
        <taxon>Lampsilini</taxon>
        <taxon>Potamilus</taxon>
    </lineage>
</organism>
<dbReference type="Proteomes" id="UP001195483">
    <property type="component" value="Unassembled WGS sequence"/>
</dbReference>
<feature type="domain" description="DEP" evidence="2">
    <location>
        <begin position="1118"/>
        <end position="1180"/>
    </location>
</feature>
<dbReference type="InterPro" id="IPR000591">
    <property type="entry name" value="DEP_dom"/>
</dbReference>